<comment type="caution">
    <text evidence="12">The sequence shown here is derived from an EMBL/GenBank/DDBJ whole genome shotgun (WGS) entry which is preliminary data.</text>
</comment>
<dbReference type="PANTHER" id="PTHR33908">
    <property type="entry name" value="MANNOSYLTRANSFERASE YKCB-RELATED"/>
    <property type="match status" value="1"/>
</dbReference>
<feature type="transmembrane region" description="Helical" evidence="9">
    <location>
        <begin position="398"/>
        <end position="419"/>
    </location>
</feature>
<comment type="subcellular location">
    <subcellularLocation>
        <location evidence="1">Cell membrane</location>
        <topology evidence="1">Multi-pass membrane protein</topology>
    </subcellularLocation>
</comment>
<feature type="compositionally biased region" description="Low complexity" evidence="8">
    <location>
        <begin position="545"/>
        <end position="560"/>
    </location>
</feature>
<evidence type="ECO:0000256" key="6">
    <source>
        <dbReference type="ARBA" id="ARBA00022989"/>
    </source>
</evidence>
<dbReference type="EC" id="2.4.-.-" evidence="12"/>
<dbReference type="InterPro" id="IPR038731">
    <property type="entry name" value="RgtA/B/C-like"/>
</dbReference>
<evidence type="ECO:0000259" key="10">
    <source>
        <dbReference type="Pfam" id="PF13231"/>
    </source>
</evidence>
<feature type="transmembrane region" description="Helical" evidence="9">
    <location>
        <begin position="485"/>
        <end position="506"/>
    </location>
</feature>
<keyword evidence="5 9" id="KW-0812">Transmembrane</keyword>
<dbReference type="Pfam" id="PF13231">
    <property type="entry name" value="PMT_2"/>
    <property type="match status" value="1"/>
</dbReference>
<name>A0ABW8AKF8_9ACTN</name>
<dbReference type="PANTHER" id="PTHR33908:SF3">
    <property type="entry name" value="UNDECAPRENYL PHOSPHATE-ALPHA-4-AMINO-4-DEOXY-L-ARABINOSE ARABINOSYL TRANSFERASE"/>
    <property type="match status" value="1"/>
</dbReference>
<feature type="region of interest" description="Disordered" evidence="8">
    <location>
        <begin position="22"/>
        <end position="49"/>
    </location>
</feature>
<feature type="transmembrane region" description="Helical" evidence="9">
    <location>
        <begin position="344"/>
        <end position="361"/>
    </location>
</feature>
<feature type="domain" description="Putative mannosyltransferase YkcA/B-like C-terminal" evidence="11">
    <location>
        <begin position="570"/>
        <end position="654"/>
    </location>
</feature>
<proteinExistence type="predicted"/>
<dbReference type="EMBL" id="JBITLV010000002">
    <property type="protein sequence ID" value="MFI7586827.1"/>
    <property type="molecule type" value="Genomic_DNA"/>
</dbReference>
<keyword evidence="3 12" id="KW-0328">Glycosyltransferase</keyword>
<keyword evidence="7 9" id="KW-0472">Membrane</keyword>
<dbReference type="Pfam" id="PF24878">
    <property type="entry name" value="YkcB_C"/>
    <property type="match status" value="1"/>
</dbReference>
<evidence type="ECO:0000256" key="8">
    <source>
        <dbReference type="SAM" id="MobiDB-lite"/>
    </source>
</evidence>
<evidence type="ECO:0000256" key="1">
    <source>
        <dbReference type="ARBA" id="ARBA00004651"/>
    </source>
</evidence>
<feature type="domain" description="Glycosyltransferase RgtA/B/C/D-like" evidence="10">
    <location>
        <begin position="111"/>
        <end position="266"/>
    </location>
</feature>
<protein>
    <submittedName>
        <fullName evidence="12">ArnT family glycosyltransferase</fullName>
        <ecNumber evidence="12">2.4.-.-</ecNumber>
    </submittedName>
</protein>
<feature type="transmembrane region" description="Helical" evidence="9">
    <location>
        <begin position="210"/>
        <end position="243"/>
    </location>
</feature>
<feature type="transmembrane region" description="Helical" evidence="9">
    <location>
        <begin position="255"/>
        <end position="276"/>
    </location>
</feature>
<dbReference type="InterPro" id="IPR050297">
    <property type="entry name" value="LipidA_mod_glycosyltrf_83"/>
</dbReference>
<feature type="transmembrane region" description="Helical" evidence="9">
    <location>
        <begin position="373"/>
        <end position="392"/>
    </location>
</feature>
<dbReference type="InterPro" id="IPR056785">
    <property type="entry name" value="YkcA/B-like_C"/>
</dbReference>
<organism evidence="12 13">
    <name type="scientific">Spongisporangium articulatum</name>
    <dbReference type="NCBI Taxonomy" id="3362603"/>
    <lineage>
        <taxon>Bacteria</taxon>
        <taxon>Bacillati</taxon>
        <taxon>Actinomycetota</taxon>
        <taxon>Actinomycetes</taxon>
        <taxon>Kineosporiales</taxon>
        <taxon>Kineosporiaceae</taxon>
        <taxon>Spongisporangium</taxon>
    </lineage>
</organism>
<evidence type="ECO:0000259" key="11">
    <source>
        <dbReference type="Pfam" id="PF24878"/>
    </source>
</evidence>
<dbReference type="GO" id="GO:0016757">
    <property type="term" value="F:glycosyltransferase activity"/>
    <property type="evidence" value="ECO:0007669"/>
    <property type="project" value="UniProtKB-KW"/>
</dbReference>
<gene>
    <name evidence="12" type="ORF">ACIB24_07110</name>
</gene>
<sequence>MTTTADSGPLIRQRSPHAETFELDHASGGGAGPTRRGHRTDPPGPALGADPRWVRPGLVLLLAATALFYIWDLSASGYANSFYAAAAQAGSQSWKAWFFGAIDSSNFITVDKPPASLWVMGLSGRIFGFNSWSLLVPQAIEGVLAVWLLFATVRRWFGSAAGLAAGAMLALTPAAVLMFRFDNPDALLVLLMVAAAYCLTRALETASTRWIALAGLALGFAFLAKMLQGWLVVPAFALAYLICAPAGLWRRLGQLVVALVSMVVGAGWWVAIVQVWPASSRPYIGGSGDNSALGLALGYNGLGRIFGGDGNGGGGGMGGGAAGSSFGGATGLNRLFSSEMGNEISWLLPAALIALVLGLAATARRPRTDRTRAALIIWGGWLLVTAATFSYMEGTIHPYYTVALAPAVAALVAIGGKLMWDHRAQFAARAGLSAMVIATATWSYVLLNRNPDWYPALRYAVLMAGLSIGLGLLAGPVLGFGRRALAALLLAGVLVGGVGTASYAVATAGQPHSGSIPSVGPSSAQTGGMGGGFGGGGTRGGSGGSSSTSSDGTSSSSSSTYSSVSEALQATSTTWSAATVGSNSAASLELDSGTAVMAIGGFSGTDDAPTLAQFEQYVADGRITYFVASGGMGGGGGMGGQGSGSEITAWVEANYTAVTIGGQTVYDLTQALS</sequence>
<feature type="transmembrane region" description="Helical" evidence="9">
    <location>
        <begin position="53"/>
        <end position="71"/>
    </location>
</feature>
<evidence type="ECO:0000256" key="7">
    <source>
        <dbReference type="ARBA" id="ARBA00023136"/>
    </source>
</evidence>
<evidence type="ECO:0000256" key="5">
    <source>
        <dbReference type="ARBA" id="ARBA00022692"/>
    </source>
</evidence>
<dbReference type="RefSeq" id="WP_398277312.1">
    <property type="nucleotide sequence ID" value="NZ_JBITLV010000002.1"/>
</dbReference>
<evidence type="ECO:0000313" key="13">
    <source>
        <dbReference type="Proteomes" id="UP001612915"/>
    </source>
</evidence>
<evidence type="ECO:0000256" key="9">
    <source>
        <dbReference type="SAM" id="Phobius"/>
    </source>
</evidence>
<dbReference type="Proteomes" id="UP001612915">
    <property type="component" value="Unassembled WGS sequence"/>
</dbReference>
<evidence type="ECO:0000256" key="2">
    <source>
        <dbReference type="ARBA" id="ARBA00022475"/>
    </source>
</evidence>
<accession>A0ABW8AKF8</accession>
<feature type="transmembrane region" description="Helical" evidence="9">
    <location>
        <begin position="156"/>
        <end position="179"/>
    </location>
</feature>
<keyword evidence="4 12" id="KW-0808">Transferase</keyword>
<feature type="transmembrane region" description="Helical" evidence="9">
    <location>
        <begin position="459"/>
        <end position="478"/>
    </location>
</feature>
<keyword evidence="2" id="KW-1003">Cell membrane</keyword>
<reference evidence="12 13" key="1">
    <citation type="submission" date="2024-10" db="EMBL/GenBank/DDBJ databases">
        <title>The Natural Products Discovery Center: Release of the First 8490 Sequenced Strains for Exploring Actinobacteria Biosynthetic Diversity.</title>
        <authorList>
            <person name="Kalkreuter E."/>
            <person name="Kautsar S.A."/>
            <person name="Yang D."/>
            <person name="Bader C.D."/>
            <person name="Teijaro C.N."/>
            <person name="Fluegel L."/>
            <person name="Davis C.M."/>
            <person name="Simpson J.R."/>
            <person name="Lauterbach L."/>
            <person name="Steele A.D."/>
            <person name="Gui C."/>
            <person name="Meng S."/>
            <person name="Li G."/>
            <person name="Viehrig K."/>
            <person name="Ye F."/>
            <person name="Su P."/>
            <person name="Kiefer A.F."/>
            <person name="Nichols A."/>
            <person name="Cepeda A.J."/>
            <person name="Yan W."/>
            <person name="Fan B."/>
            <person name="Jiang Y."/>
            <person name="Adhikari A."/>
            <person name="Zheng C.-J."/>
            <person name="Schuster L."/>
            <person name="Cowan T.M."/>
            <person name="Smanski M.J."/>
            <person name="Chevrette M.G."/>
            <person name="De Carvalho L.P.S."/>
            <person name="Shen B."/>
        </authorList>
    </citation>
    <scope>NUCLEOTIDE SEQUENCE [LARGE SCALE GENOMIC DNA]</scope>
    <source>
        <strain evidence="12 13">NPDC049639</strain>
    </source>
</reference>
<evidence type="ECO:0000313" key="12">
    <source>
        <dbReference type="EMBL" id="MFI7586827.1"/>
    </source>
</evidence>
<feature type="compositionally biased region" description="Gly residues" evidence="8">
    <location>
        <begin position="527"/>
        <end position="544"/>
    </location>
</feature>
<evidence type="ECO:0000256" key="4">
    <source>
        <dbReference type="ARBA" id="ARBA00022679"/>
    </source>
</evidence>
<evidence type="ECO:0000256" key="3">
    <source>
        <dbReference type="ARBA" id="ARBA00022676"/>
    </source>
</evidence>
<feature type="transmembrane region" description="Helical" evidence="9">
    <location>
        <begin position="426"/>
        <end position="447"/>
    </location>
</feature>
<keyword evidence="6 9" id="KW-1133">Transmembrane helix</keyword>
<feature type="region of interest" description="Disordered" evidence="8">
    <location>
        <begin position="510"/>
        <end position="560"/>
    </location>
</feature>
<keyword evidence="13" id="KW-1185">Reference proteome</keyword>
<feature type="transmembrane region" description="Helical" evidence="9">
    <location>
        <begin position="132"/>
        <end position="150"/>
    </location>
</feature>